<keyword evidence="1" id="KW-0732">Signal</keyword>
<reference evidence="2" key="1">
    <citation type="submission" date="2022-08" db="EMBL/GenBank/DDBJ databases">
        <authorList>
            <person name="Dale J.L."/>
        </authorList>
    </citation>
    <scope>NUCLEOTIDE SEQUENCE</scope>
    <source>
        <strain evidence="2">2022EL-00758</strain>
    </source>
</reference>
<dbReference type="EMBL" id="JAPNMI010000001">
    <property type="protein sequence ID" value="MCY0788437.1"/>
    <property type="molecule type" value="Genomic_DNA"/>
</dbReference>
<dbReference type="Proteomes" id="UP001076655">
    <property type="component" value="Unassembled WGS sequence"/>
</dbReference>
<accession>A0A9Q4CLC0</accession>
<feature type="chain" id="PRO_5040394351" evidence="1">
    <location>
        <begin position="20"/>
        <end position="96"/>
    </location>
</feature>
<proteinExistence type="predicted"/>
<evidence type="ECO:0000313" key="2">
    <source>
        <dbReference type="EMBL" id="MCY0788437.1"/>
    </source>
</evidence>
<organism evidence="2 3">
    <name type="scientific">Morganella morganii</name>
    <name type="common">Proteus morganii</name>
    <dbReference type="NCBI Taxonomy" id="582"/>
    <lineage>
        <taxon>Bacteria</taxon>
        <taxon>Pseudomonadati</taxon>
        <taxon>Pseudomonadota</taxon>
        <taxon>Gammaproteobacteria</taxon>
        <taxon>Enterobacterales</taxon>
        <taxon>Morganellaceae</taxon>
        <taxon>Morganella</taxon>
    </lineage>
</organism>
<sequence length="96" mass="10608">MKKLIMAAGLLSLSSVAFSAQLSSACEDYFKQVDEYVDLLSKNDAMKGQIDTMKQQYADSKKQFMQLPADAQDTACKQGLDALAQAKTMMEQQMAK</sequence>
<feature type="signal peptide" evidence="1">
    <location>
        <begin position="1"/>
        <end position="19"/>
    </location>
</feature>
<evidence type="ECO:0000256" key="1">
    <source>
        <dbReference type="SAM" id="SignalP"/>
    </source>
</evidence>
<dbReference type="AlphaFoldDB" id="A0A9Q4CLC0"/>
<dbReference type="Pfam" id="PF17274">
    <property type="entry name" value="DUF5339"/>
    <property type="match status" value="1"/>
</dbReference>
<name>A0A9Q4CLC0_MORMO</name>
<protein>
    <submittedName>
        <fullName evidence="2">DUF5339 domain-containing protein</fullName>
    </submittedName>
</protein>
<dbReference type="OrthoDB" id="5678640at2"/>
<comment type="caution">
    <text evidence="2">The sequence shown here is derived from an EMBL/GenBank/DDBJ whole genome shotgun (WGS) entry which is preliminary data.</text>
</comment>
<evidence type="ECO:0000313" key="3">
    <source>
        <dbReference type="Proteomes" id="UP001076655"/>
    </source>
</evidence>
<dbReference type="InterPro" id="IPR020493">
    <property type="entry name" value="Uncharacterised_HI0310"/>
</dbReference>
<dbReference type="PROSITE" id="PS51257">
    <property type="entry name" value="PROKAR_LIPOPROTEIN"/>
    <property type="match status" value="1"/>
</dbReference>
<dbReference type="RefSeq" id="WP_046892599.1">
    <property type="nucleotide sequence ID" value="NZ_BRRE01000001.1"/>
</dbReference>
<gene>
    <name evidence="2" type="ORF">N0392_01865</name>
</gene>